<evidence type="ECO:0000256" key="3">
    <source>
        <dbReference type="ARBA" id="ARBA00022989"/>
    </source>
</evidence>
<evidence type="ECO:0000256" key="6">
    <source>
        <dbReference type="ARBA" id="ARBA00038046"/>
    </source>
</evidence>
<feature type="transmembrane region" description="Helical" evidence="8">
    <location>
        <begin position="980"/>
        <end position="1003"/>
    </location>
</feature>
<reference evidence="11" key="2">
    <citation type="submission" date="2025-08" db="UniProtKB">
        <authorList>
            <consortium name="RefSeq"/>
        </authorList>
    </citation>
    <scope>IDENTIFICATION</scope>
    <source>
        <tissue evidence="11">Blood</tissue>
    </source>
</reference>
<evidence type="ECO:0000313" key="11">
    <source>
        <dbReference type="RefSeq" id="XP_017332631.1"/>
    </source>
</evidence>
<feature type="transmembrane region" description="Helical" evidence="8">
    <location>
        <begin position="140"/>
        <end position="162"/>
    </location>
</feature>
<feature type="transmembrane region" description="Helical" evidence="8">
    <location>
        <begin position="559"/>
        <end position="578"/>
    </location>
</feature>
<dbReference type="PROSITE" id="PS50156">
    <property type="entry name" value="SSD"/>
    <property type="match status" value="1"/>
</dbReference>
<keyword evidence="4 8" id="KW-0472">Membrane</keyword>
<dbReference type="InterPro" id="IPR052081">
    <property type="entry name" value="Dispatched_Hh_regulator"/>
</dbReference>
<feature type="transmembrane region" description="Helical" evidence="8">
    <location>
        <begin position="954"/>
        <end position="973"/>
    </location>
</feature>
<feature type="compositionally biased region" description="Low complexity" evidence="7">
    <location>
        <begin position="1400"/>
        <end position="1409"/>
    </location>
</feature>
<dbReference type="SUPFAM" id="SSF82866">
    <property type="entry name" value="Multidrug efflux transporter AcrB transmembrane domain"/>
    <property type="match status" value="2"/>
</dbReference>
<keyword evidence="3 8" id="KW-1133">Transmembrane helix</keyword>
<gene>
    <name evidence="11" type="primary">disp2</name>
</gene>
<protein>
    <submittedName>
        <fullName evidence="11">Protein dispatched homolog 2 isoform X2</fullName>
    </submittedName>
</protein>
<comment type="similarity">
    <text evidence="6">Belongs to the dispatched family.</text>
</comment>
<evidence type="ECO:0000313" key="10">
    <source>
        <dbReference type="Proteomes" id="UP000221080"/>
    </source>
</evidence>
<feature type="transmembrane region" description="Helical" evidence="8">
    <location>
        <begin position="684"/>
        <end position="702"/>
    </location>
</feature>
<reference evidence="10" key="1">
    <citation type="journal article" date="2016" name="Nat. Commun.">
        <title>The channel catfish genome sequence provides insights into the evolution of scale formation in teleosts.</title>
        <authorList>
            <person name="Liu Z."/>
            <person name="Liu S."/>
            <person name="Yao J."/>
            <person name="Bao L."/>
            <person name="Zhang J."/>
            <person name="Li Y."/>
            <person name="Jiang C."/>
            <person name="Sun L."/>
            <person name="Wang R."/>
            <person name="Zhang Y."/>
            <person name="Zhou T."/>
            <person name="Zeng Q."/>
            <person name="Fu Q."/>
            <person name="Gao S."/>
            <person name="Li N."/>
            <person name="Koren S."/>
            <person name="Jiang Y."/>
            <person name="Zimin A."/>
            <person name="Xu P."/>
            <person name="Phillippy A.M."/>
            <person name="Geng X."/>
            <person name="Song L."/>
            <person name="Sun F."/>
            <person name="Li C."/>
            <person name="Wang X."/>
            <person name="Chen A."/>
            <person name="Jin Y."/>
            <person name="Yuan Z."/>
            <person name="Yang Y."/>
            <person name="Tan S."/>
            <person name="Peatman E."/>
            <person name="Lu J."/>
            <person name="Qin Z."/>
            <person name="Dunham R."/>
            <person name="Li Z."/>
            <person name="Sonstegard T."/>
            <person name="Feng J."/>
            <person name="Danzmann R.G."/>
            <person name="Schroeder S."/>
            <person name="Scheffler B."/>
            <person name="Duke M.V."/>
            <person name="Ballard L."/>
            <person name="Kucuktas H."/>
            <person name="Kaltenboeck L."/>
            <person name="Liu H."/>
            <person name="Armbruster J."/>
            <person name="Xie Y."/>
            <person name="Kirby M.L."/>
            <person name="Tian Y."/>
            <person name="Flanagan M.E."/>
            <person name="Mu W."/>
            <person name="Waldbieser G.C."/>
        </authorList>
    </citation>
    <scope>NUCLEOTIDE SEQUENCE [LARGE SCALE GENOMIC DNA]</scope>
    <source>
        <strain evidence="10">SDA103</strain>
    </source>
</reference>
<dbReference type="RefSeq" id="XP_017332631.1">
    <property type="nucleotide sequence ID" value="XM_017477142.3"/>
</dbReference>
<keyword evidence="5" id="KW-0325">Glycoprotein</keyword>
<keyword evidence="2 8" id="KW-0812">Transmembrane</keyword>
<feature type="transmembrane region" description="Helical" evidence="8">
    <location>
        <begin position="1052"/>
        <end position="1074"/>
    </location>
</feature>
<evidence type="ECO:0000256" key="7">
    <source>
        <dbReference type="SAM" id="MobiDB-lite"/>
    </source>
</evidence>
<dbReference type="Proteomes" id="UP000221080">
    <property type="component" value="Chromosome 9"/>
</dbReference>
<feature type="transmembrane region" description="Helical" evidence="8">
    <location>
        <begin position="590"/>
        <end position="613"/>
    </location>
</feature>
<dbReference type="GO" id="GO:0007224">
    <property type="term" value="P:smoothened signaling pathway"/>
    <property type="evidence" value="ECO:0007669"/>
    <property type="project" value="TreeGrafter"/>
</dbReference>
<proteinExistence type="inferred from homology"/>
<feature type="compositionally biased region" description="Basic and acidic residues" evidence="7">
    <location>
        <begin position="1430"/>
        <end position="1441"/>
    </location>
</feature>
<dbReference type="PANTHER" id="PTHR45951:SF2">
    <property type="entry name" value="PROTEIN DISPATCHED HOMOLOG 2"/>
    <property type="match status" value="1"/>
</dbReference>
<dbReference type="PANTHER" id="PTHR45951">
    <property type="entry name" value="PROTEIN DISPATCHED-RELATED"/>
    <property type="match status" value="1"/>
</dbReference>
<evidence type="ECO:0000256" key="2">
    <source>
        <dbReference type="ARBA" id="ARBA00022692"/>
    </source>
</evidence>
<feature type="compositionally biased region" description="Basic and acidic residues" evidence="7">
    <location>
        <begin position="1375"/>
        <end position="1387"/>
    </location>
</feature>
<feature type="domain" description="SSD" evidence="9">
    <location>
        <begin position="480"/>
        <end position="613"/>
    </location>
</feature>
<evidence type="ECO:0000259" key="9">
    <source>
        <dbReference type="PROSITE" id="PS50156"/>
    </source>
</evidence>
<dbReference type="GO" id="GO:0016020">
    <property type="term" value="C:membrane"/>
    <property type="evidence" value="ECO:0007669"/>
    <property type="project" value="UniProtKB-SubCell"/>
</dbReference>
<dbReference type="FunFam" id="1.20.1640.10:FF:000011">
    <property type="entry name" value="Dispatched RND transporter family member 1"/>
    <property type="match status" value="1"/>
</dbReference>
<feature type="transmembrane region" description="Helical" evidence="8">
    <location>
        <begin position="1009"/>
        <end position="1031"/>
    </location>
</feature>
<dbReference type="CTD" id="85455"/>
<feature type="transmembrane region" description="Helical" evidence="8">
    <location>
        <begin position="459"/>
        <end position="478"/>
    </location>
</feature>
<name>A0A2D0RR26_ICTPU</name>
<organism evidence="10 11">
    <name type="scientific">Ictalurus punctatus</name>
    <name type="common">Channel catfish</name>
    <name type="synonym">Silurus punctatus</name>
    <dbReference type="NCBI Taxonomy" id="7998"/>
    <lineage>
        <taxon>Eukaryota</taxon>
        <taxon>Metazoa</taxon>
        <taxon>Chordata</taxon>
        <taxon>Craniata</taxon>
        <taxon>Vertebrata</taxon>
        <taxon>Euteleostomi</taxon>
        <taxon>Actinopterygii</taxon>
        <taxon>Neopterygii</taxon>
        <taxon>Teleostei</taxon>
        <taxon>Ostariophysi</taxon>
        <taxon>Siluriformes</taxon>
        <taxon>Ictaluridae</taxon>
        <taxon>Ictalurus</taxon>
    </lineage>
</organism>
<dbReference type="InterPro" id="IPR000731">
    <property type="entry name" value="SSD"/>
</dbReference>
<feature type="compositionally biased region" description="Polar residues" evidence="7">
    <location>
        <begin position="1410"/>
        <end position="1424"/>
    </location>
</feature>
<feature type="region of interest" description="Disordered" evidence="7">
    <location>
        <begin position="1368"/>
        <end position="1387"/>
    </location>
</feature>
<comment type="subcellular location">
    <subcellularLocation>
        <location evidence="1">Membrane</location>
        <topology evidence="1">Multi-pass membrane protein</topology>
    </subcellularLocation>
</comment>
<feature type="transmembrane region" description="Helical" evidence="8">
    <location>
        <begin position="498"/>
        <end position="522"/>
    </location>
</feature>
<dbReference type="Pfam" id="PF02460">
    <property type="entry name" value="Patched"/>
    <property type="match status" value="1"/>
</dbReference>
<accession>A0A2D0RR26</accession>
<evidence type="ECO:0000256" key="5">
    <source>
        <dbReference type="ARBA" id="ARBA00023180"/>
    </source>
</evidence>
<evidence type="ECO:0000256" key="8">
    <source>
        <dbReference type="SAM" id="Phobius"/>
    </source>
</evidence>
<dbReference type="Gene3D" id="1.20.1640.10">
    <property type="entry name" value="Multidrug efflux transporter AcrB transmembrane domain"/>
    <property type="match status" value="2"/>
</dbReference>
<dbReference type="GO" id="GO:0022857">
    <property type="term" value="F:transmembrane transporter activity"/>
    <property type="evidence" value="ECO:0007669"/>
    <property type="project" value="TreeGrafter"/>
</dbReference>
<sequence length="1441" mass="159602">MDAVSVCDERCVISEINQTTAEGPAPSEIPKVSLCPPDSEDAESPTNEIPIEGEHINHLSTPPSSSQLYDQVLQSHAYQSPRLKRCPCCDHQQPITDNVCLNQTNVSSHSDCASNAVKTVHRTERLHRIPKNYSQVIVEYPMTVLISCAVVLLAFSLAGILIGPLPDFSDPLAGFEPRGTDIGIRLAAWAKLQESTGPGKALSLTSQQFVDQSIAREVPSKIQQHLRHRPRRMLHTDTTENAYFCNDPGDHYAQLVFRSGNSDSLWSLKAIYSMCEMEQTQIRSDAHFKELCQVKTEVVGNKGKGECCPSWSLGNFLALLNNVSSCFSLTAQQVSDSLSLLRYCAPYYHDGSLVASCVETSKYGYCASVPPPCKQSNIIYQILHYLVDKDFLGPQTVEYQVPSLKYSVLFLPVAKGNALMEMYVKHLEGHELTYNNTTITGMDLGIKQKLFKYYLSRDSVYPILTVLALLLTMALYLRSFLLSAMSLFAVTLSLLTSYFFYKVVFGLLFFPLLNLMAVLVLLGSCSNQAFTFNDFWKSQLSHNPPAALEKRIHRVLREIGYLILVSGLTSSVAFYSGYISSITVVRCFAVYLGSASLINTLFALVWLPCAIVLQERHAAGASTTASKPSWKPCCSKNPGGFWDTSSRKRCLFTVGQKFRGLKRGLSDTSNLIFSKVLPCGVVKFRYIWICWFAVLAAGGIYISCVDPGMKLPSSDSRATQLFRSSHPFERYDAEYRHQFMFERMKQGEDEPMTMTLIWGVTPVDDDRFNPRSNGSFTMDPEFNISSSEAQVWLQKLCGKIRNQTFYSPSPADKEAVEDNTCFVEDLIHWLSTRHCSANEDAFSFCCNNITFPYPPSVFEQCLKMMVDEQQAETGSPRTGGLRFDSQNRIAVLVVVFKTSQLNSFNFNRTSNFYKQITSWFNNEISSAPPGLRRGWFVSQLLLYDLQQCLSSETLVVAGFSVALTFASLLLTTWNIPLSIYVTFAVGGSVFVTVGLLVLLEWQLNSVEALFISAAAGLSVDFAANYCISYCLAPHTDRLGRVAYSLKKMGCPVAIGAGAYFCVGIIMLPATALLFRKLGIFLLLVKCVACGFATFFFQSLCCFFGPEKNCGKIIIPCAKERATENIPSSCSGAEAGNNNPSANGMFSCGTSTGSHGRKNCNKEGGGAFLCPNQHRHRQHLSRLGREPEQYELQPLAGHLSDSFENSTCTSKLSNRPSVLSDDIEFCGLSPKRYYNRISTESVSDEICSRHLKGCNTPQAVQTSSPYKGKKMRPVVVLTGDPAKERHLCKKCHSPGMKLWNVSMSSSSMEDITVIETTDNTNKRSLSMDGAYRCHAHKRLLSCQSQSSTEGLEDSNETCLSDIEPAVSVAPSTVTEGELRPGHLNGKRDTLRLSLRETVYDPGSPSSGRGRTSQSELPVILPNSQPDLPDVWIKRDGRGEDNS</sequence>
<evidence type="ECO:0000256" key="4">
    <source>
        <dbReference type="ARBA" id="ARBA00023136"/>
    </source>
</evidence>
<feature type="region of interest" description="Disordered" evidence="7">
    <location>
        <begin position="1396"/>
        <end position="1441"/>
    </location>
</feature>
<dbReference type="OrthoDB" id="193905at2759"/>
<keyword evidence="10" id="KW-1185">Reference proteome</keyword>
<evidence type="ECO:0000256" key="1">
    <source>
        <dbReference type="ARBA" id="ARBA00004141"/>
    </source>
</evidence>
<dbReference type="InterPro" id="IPR003392">
    <property type="entry name" value="PTHD_SSD"/>
</dbReference>
<dbReference type="GeneID" id="108270439"/>